<protein>
    <submittedName>
        <fullName evidence="2">Uncharacterized protein</fullName>
    </submittedName>
</protein>
<sequence>MRARRVTITMLLCSNIAAMTFVSSIHASQICVNRYMNSACSCEQDMAYLQQLLHRIPDRRLITGNIDVVHRPAKALNQVLVWAILSCFLGSCGGSATCSNVKAKQGVGLGPRFKQVL</sequence>
<evidence type="ECO:0000256" key="1">
    <source>
        <dbReference type="SAM" id="SignalP"/>
    </source>
</evidence>
<name>A0A2I1C431_ASPN1</name>
<feature type="signal peptide" evidence="1">
    <location>
        <begin position="1"/>
        <end position="27"/>
    </location>
</feature>
<organism evidence="2 3">
    <name type="scientific">Aspergillus novofumigatus (strain IBT 16806)</name>
    <dbReference type="NCBI Taxonomy" id="1392255"/>
    <lineage>
        <taxon>Eukaryota</taxon>
        <taxon>Fungi</taxon>
        <taxon>Dikarya</taxon>
        <taxon>Ascomycota</taxon>
        <taxon>Pezizomycotina</taxon>
        <taxon>Eurotiomycetes</taxon>
        <taxon>Eurotiomycetidae</taxon>
        <taxon>Eurotiales</taxon>
        <taxon>Aspergillaceae</taxon>
        <taxon>Aspergillus</taxon>
        <taxon>Aspergillus subgen. Fumigati</taxon>
    </lineage>
</organism>
<evidence type="ECO:0000313" key="3">
    <source>
        <dbReference type="Proteomes" id="UP000234474"/>
    </source>
</evidence>
<dbReference type="RefSeq" id="XP_024680963.1">
    <property type="nucleotide sequence ID" value="XM_024821307.1"/>
</dbReference>
<dbReference type="AlphaFoldDB" id="A0A2I1C431"/>
<evidence type="ECO:0000313" key="2">
    <source>
        <dbReference type="EMBL" id="PKX92368.1"/>
    </source>
</evidence>
<dbReference type="VEuPathDB" id="FungiDB:P174DRAFT_197697"/>
<keyword evidence="3" id="KW-1185">Reference proteome</keyword>
<dbReference type="EMBL" id="MSZS01000005">
    <property type="protein sequence ID" value="PKX92368.1"/>
    <property type="molecule type" value="Genomic_DNA"/>
</dbReference>
<dbReference type="GeneID" id="36528633"/>
<proteinExistence type="predicted"/>
<comment type="caution">
    <text evidence="2">The sequence shown here is derived from an EMBL/GenBank/DDBJ whole genome shotgun (WGS) entry which is preliminary data.</text>
</comment>
<feature type="chain" id="PRO_5014187803" evidence="1">
    <location>
        <begin position="28"/>
        <end position="117"/>
    </location>
</feature>
<gene>
    <name evidence="2" type="ORF">P174DRAFT_197697</name>
</gene>
<accession>A0A2I1C431</accession>
<keyword evidence="1" id="KW-0732">Signal</keyword>
<dbReference type="Proteomes" id="UP000234474">
    <property type="component" value="Unassembled WGS sequence"/>
</dbReference>
<reference evidence="3" key="1">
    <citation type="journal article" date="2018" name="Proc. Natl. Acad. Sci. U.S.A.">
        <title>Linking secondary metabolites to gene clusters through genome sequencing of six diverse Aspergillus species.</title>
        <authorList>
            <person name="Kaerboelling I."/>
            <person name="Vesth T.C."/>
            <person name="Frisvad J.C."/>
            <person name="Nybo J.L."/>
            <person name="Theobald S."/>
            <person name="Kuo A."/>
            <person name="Bowyer P."/>
            <person name="Matsuda Y."/>
            <person name="Mondo S."/>
            <person name="Lyhne E.K."/>
            <person name="Kogle M.E."/>
            <person name="Clum A."/>
            <person name="Lipzen A."/>
            <person name="Salamov A."/>
            <person name="Ngan C.Y."/>
            <person name="Daum C."/>
            <person name="Chiniquy J."/>
            <person name="Barry K."/>
            <person name="LaButti K."/>
            <person name="Haridas S."/>
            <person name="Simmons B.A."/>
            <person name="Magnuson J.K."/>
            <person name="Mortensen U.H."/>
            <person name="Larsen T.O."/>
            <person name="Grigoriev I.V."/>
            <person name="Baker S.E."/>
            <person name="Andersen M.R."/>
        </authorList>
    </citation>
    <scope>NUCLEOTIDE SEQUENCE [LARGE SCALE GENOMIC DNA]</scope>
    <source>
        <strain evidence="3">IBT 16806</strain>
    </source>
</reference>